<comment type="cofactor">
    <cofactor evidence="2">
        <name>Mg(2+)</name>
        <dbReference type="ChEBI" id="CHEBI:18420"/>
    </cofactor>
</comment>
<comment type="catalytic activity">
    <reaction evidence="11">
        <text>2-C-methyl-D-erythritol 4-phosphate + NADP(+) = 1-deoxy-D-xylulose 5-phosphate + NADPH + H(+)</text>
        <dbReference type="Rhea" id="RHEA:13717"/>
        <dbReference type="ChEBI" id="CHEBI:15378"/>
        <dbReference type="ChEBI" id="CHEBI:57783"/>
        <dbReference type="ChEBI" id="CHEBI:57792"/>
        <dbReference type="ChEBI" id="CHEBI:58262"/>
        <dbReference type="ChEBI" id="CHEBI:58349"/>
        <dbReference type="EC" id="1.1.1.267"/>
    </reaction>
    <physiologicalReaction direction="right-to-left" evidence="11">
        <dbReference type="Rhea" id="RHEA:13719"/>
    </physiologicalReaction>
</comment>
<evidence type="ECO:0000256" key="11">
    <source>
        <dbReference type="ARBA" id="ARBA00048543"/>
    </source>
</evidence>
<dbReference type="InterPro" id="IPR013512">
    <property type="entry name" value="DXP_reductoisomerase_N"/>
</dbReference>
<keyword evidence="10" id="KW-0414">Isoprene biosynthesis</keyword>
<organism evidence="15 16">
    <name type="scientific">Geodia barretti</name>
    <name type="common">Barrett's horny sponge</name>
    <dbReference type="NCBI Taxonomy" id="519541"/>
    <lineage>
        <taxon>Eukaryota</taxon>
        <taxon>Metazoa</taxon>
        <taxon>Porifera</taxon>
        <taxon>Demospongiae</taxon>
        <taxon>Heteroscleromorpha</taxon>
        <taxon>Tetractinellida</taxon>
        <taxon>Astrophorina</taxon>
        <taxon>Geodiidae</taxon>
        <taxon>Geodia</taxon>
    </lineage>
</organism>
<comment type="cofactor">
    <cofactor evidence="1">
        <name>Mn(2+)</name>
        <dbReference type="ChEBI" id="CHEBI:29035"/>
    </cofactor>
</comment>
<evidence type="ECO:0000256" key="9">
    <source>
        <dbReference type="ARBA" id="ARBA00023211"/>
    </source>
</evidence>
<dbReference type="GO" id="GO:0008299">
    <property type="term" value="P:isoprenoid biosynthetic process"/>
    <property type="evidence" value="ECO:0007669"/>
    <property type="project" value="UniProtKB-KW"/>
</dbReference>
<keyword evidence="16" id="KW-1185">Reference proteome</keyword>
<comment type="caution">
    <text evidence="15">The sequence shown here is derived from an EMBL/GenBank/DDBJ whole genome shotgun (WGS) entry which is preliminary data.</text>
</comment>
<feature type="domain" description="1-deoxy-D-xylulose 5-phosphate reductoisomerase C-terminal" evidence="13">
    <location>
        <begin position="62"/>
        <end position="144"/>
    </location>
</feature>
<dbReference type="GO" id="GO:0030604">
    <property type="term" value="F:1-deoxy-D-xylulose-5-phosphate reductoisomerase activity"/>
    <property type="evidence" value="ECO:0007669"/>
    <property type="project" value="UniProtKB-EC"/>
</dbReference>
<keyword evidence="9" id="KW-0464">Manganese</keyword>
<keyword evidence="8" id="KW-0560">Oxidoreductase</keyword>
<dbReference type="Proteomes" id="UP001174909">
    <property type="component" value="Unassembled WGS sequence"/>
</dbReference>
<evidence type="ECO:0000259" key="12">
    <source>
        <dbReference type="Pfam" id="PF02670"/>
    </source>
</evidence>
<evidence type="ECO:0000256" key="8">
    <source>
        <dbReference type="ARBA" id="ARBA00023002"/>
    </source>
</evidence>
<dbReference type="InterPro" id="IPR003821">
    <property type="entry name" value="DXP_reductoisomerase"/>
</dbReference>
<comment type="pathway">
    <text evidence="3">Isoprenoid biosynthesis; isopentenyl diphosphate biosynthesis via DXP pathway; isopentenyl diphosphate from 1-deoxy-D-xylulose 5-phosphate: step 1/6.</text>
</comment>
<evidence type="ECO:0000256" key="1">
    <source>
        <dbReference type="ARBA" id="ARBA00001936"/>
    </source>
</evidence>
<dbReference type="Gene3D" id="1.10.1740.10">
    <property type="match status" value="1"/>
</dbReference>
<feature type="domain" description="1-deoxy-D-xylulose 5-phosphate reductoisomerase N-terminal" evidence="12">
    <location>
        <begin position="8"/>
        <end position="48"/>
    </location>
</feature>
<evidence type="ECO:0000256" key="3">
    <source>
        <dbReference type="ARBA" id="ARBA00005094"/>
    </source>
</evidence>
<sequence length="301" mass="32667">MTRSLPIPDVDIVVAATTGDVAVPATFAGIEAGKDIALANKETVVVAGELVTKAARDHNVSLLPLDSEPNAIWQCLRGEDQSVSKLIITASGGSFRDTPIEQLADVTLDQALQHPTWQMGAKITVDSATMMNKAFEVIEAHWLFNVPWDDIEVVIHPQSMIHSMVEFADGSVKAQISPPDMRLPIQYALFYPRRLHNPNIRPFDPVGTGALSFESLDPERYPCFSLALEIARRGGTWPAALCGADDAAVELFLAGRIGFMEIPVVIAEAVREHRNVEEPTLQDTLDAAAAARRRAAGIVEV</sequence>
<dbReference type="InterPro" id="IPR013644">
    <property type="entry name" value="DXP_reductoisomerase_C"/>
</dbReference>
<dbReference type="InterPro" id="IPR026877">
    <property type="entry name" value="DXPR_C"/>
</dbReference>
<dbReference type="HAMAP" id="MF_00183">
    <property type="entry name" value="DXP_reductoisom"/>
    <property type="match status" value="1"/>
</dbReference>
<reference evidence="15" key="1">
    <citation type="submission" date="2023-03" db="EMBL/GenBank/DDBJ databases">
        <authorList>
            <person name="Steffen K."/>
            <person name="Cardenas P."/>
        </authorList>
    </citation>
    <scope>NUCLEOTIDE SEQUENCE</scope>
</reference>
<dbReference type="Pfam" id="PF13288">
    <property type="entry name" value="DXPR_C"/>
    <property type="match status" value="1"/>
</dbReference>
<evidence type="ECO:0000256" key="2">
    <source>
        <dbReference type="ARBA" id="ARBA00001946"/>
    </source>
</evidence>
<dbReference type="GO" id="GO:0030145">
    <property type="term" value="F:manganese ion binding"/>
    <property type="evidence" value="ECO:0007669"/>
    <property type="project" value="TreeGrafter"/>
</dbReference>
<dbReference type="NCBIfam" id="TIGR00243">
    <property type="entry name" value="Dxr"/>
    <property type="match status" value="1"/>
</dbReference>
<accession>A0AA35SZN9</accession>
<name>A0AA35SZN9_GEOBA</name>
<dbReference type="PANTHER" id="PTHR30525">
    <property type="entry name" value="1-DEOXY-D-XYLULOSE 5-PHOSPHATE REDUCTOISOMERASE"/>
    <property type="match status" value="1"/>
</dbReference>
<evidence type="ECO:0000313" key="15">
    <source>
        <dbReference type="EMBL" id="CAI8037656.1"/>
    </source>
</evidence>
<dbReference type="Gene3D" id="3.40.50.720">
    <property type="entry name" value="NAD(P)-binding Rossmann-like Domain"/>
    <property type="match status" value="1"/>
</dbReference>
<dbReference type="GO" id="GO:0070402">
    <property type="term" value="F:NADPH binding"/>
    <property type="evidence" value="ECO:0007669"/>
    <property type="project" value="InterPro"/>
</dbReference>
<evidence type="ECO:0000259" key="14">
    <source>
        <dbReference type="Pfam" id="PF13288"/>
    </source>
</evidence>
<dbReference type="SUPFAM" id="SSF69055">
    <property type="entry name" value="1-deoxy-D-xylulose-5-phosphate reductoisomerase, C-terminal domain"/>
    <property type="match status" value="1"/>
</dbReference>
<dbReference type="EC" id="1.1.1.267" evidence="5"/>
<dbReference type="InterPro" id="IPR036169">
    <property type="entry name" value="DXPR_C_sf"/>
</dbReference>
<evidence type="ECO:0000256" key="7">
    <source>
        <dbReference type="ARBA" id="ARBA00022857"/>
    </source>
</evidence>
<evidence type="ECO:0000259" key="13">
    <source>
        <dbReference type="Pfam" id="PF08436"/>
    </source>
</evidence>
<evidence type="ECO:0000256" key="6">
    <source>
        <dbReference type="ARBA" id="ARBA00022723"/>
    </source>
</evidence>
<keyword evidence="6" id="KW-0479">Metal-binding</keyword>
<evidence type="ECO:0000256" key="5">
    <source>
        <dbReference type="ARBA" id="ARBA00012366"/>
    </source>
</evidence>
<keyword evidence="7" id="KW-0521">NADP</keyword>
<dbReference type="SUPFAM" id="SSF55347">
    <property type="entry name" value="Glyceraldehyde-3-phosphate dehydrogenase-like, C-terminal domain"/>
    <property type="match status" value="1"/>
</dbReference>
<comment type="similarity">
    <text evidence="4">Belongs to the DXR family.</text>
</comment>
<evidence type="ECO:0000313" key="16">
    <source>
        <dbReference type="Proteomes" id="UP001174909"/>
    </source>
</evidence>
<evidence type="ECO:0000256" key="10">
    <source>
        <dbReference type="ARBA" id="ARBA00023229"/>
    </source>
</evidence>
<dbReference type="Pfam" id="PF02670">
    <property type="entry name" value="DXP_reductoisom"/>
    <property type="match status" value="1"/>
</dbReference>
<dbReference type="AlphaFoldDB" id="A0AA35SZN9"/>
<evidence type="ECO:0000256" key="4">
    <source>
        <dbReference type="ARBA" id="ARBA00006825"/>
    </source>
</evidence>
<proteinExistence type="inferred from homology"/>
<dbReference type="PANTHER" id="PTHR30525:SF0">
    <property type="entry name" value="1-DEOXY-D-XYLULOSE 5-PHOSPHATE REDUCTOISOMERASE, CHLOROPLASTIC"/>
    <property type="match status" value="1"/>
</dbReference>
<gene>
    <name evidence="15" type="ORF">GBAR_LOCUS21070</name>
</gene>
<feature type="domain" description="DXP reductoisomerase C-terminal" evidence="14">
    <location>
        <begin position="177"/>
        <end position="293"/>
    </location>
</feature>
<dbReference type="EMBL" id="CASHTH010002955">
    <property type="protein sequence ID" value="CAI8037656.1"/>
    <property type="molecule type" value="Genomic_DNA"/>
</dbReference>
<dbReference type="Pfam" id="PF08436">
    <property type="entry name" value="DXP_redisom_C"/>
    <property type="match status" value="1"/>
</dbReference>
<protein>
    <recommendedName>
        <fullName evidence="5">1-deoxy-D-xylulose-5-phosphate reductoisomerase</fullName>
        <ecNumber evidence="5">1.1.1.267</ecNumber>
    </recommendedName>
</protein>